<feature type="region of interest" description="Disordered" evidence="1">
    <location>
        <begin position="1"/>
        <end position="45"/>
    </location>
</feature>
<evidence type="ECO:0000313" key="2">
    <source>
        <dbReference type="EMBL" id="CAE7920554.1"/>
    </source>
</evidence>
<sequence>ATDVPAELRDWHYGVQRDLDAKQAEYSEGRSRPAPAVAASSSELTPPVVTASFDEVIDAIPYRTEASRTFSAAKAARVPEPAAEPASSSAAPPSGGRRSNVNPNDLVGYKVEDDGYLNEMLGVDDNTFARLAGDNPEHEKVITIKQPDIPMDYILKPPRYVDKHGKWIIGVVRGSIMECRSRMGKWIRLEELLNEYVDGGVWPIWVSASHGHSARIQAEIDDASIATKWLDPRRRGIDRIPAAYKGRPFLCRGDEGFPNRLYHRTTHDAAFNILEDGLVPGFRHSGKYHCYFAKATLAELGNKAGVRANLHVELVFDTIEVLKHAYLFETESEGILCSERVPGECVLYVRDAESNETLWTRPSPGDEEVEVIVEIAGETTIDDDDEPADLF</sequence>
<evidence type="ECO:0000313" key="3">
    <source>
        <dbReference type="Proteomes" id="UP000601435"/>
    </source>
</evidence>
<name>A0A813BW13_9DINO</name>
<keyword evidence="3" id="KW-1185">Reference proteome</keyword>
<accession>A0A813BW13</accession>
<reference evidence="2" key="1">
    <citation type="submission" date="2021-02" db="EMBL/GenBank/DDBJ databases">
        <authorList>
            <person name="Dougan E. K."/>
            <person name="Rhodes N."/>
            <person name="Thang M."/>
            <person name="Chan C."/>
        </authorList>
    </citation>
    <scope>NUCLEOTIDE SEQUENCE</scope>
</reference>
<feature type="compositionally biased region" description="Low complexity" evidence="1">
    <location>
        <begin position="32"/>
        <end position="42"/>
    </location>
</feature>
<dbReference type="Proteomes" id="UP000601435">
    <property type="component" value="Unassembled WGS sequence"/>
</dbReference>
<evidence type="ECO:0000256" key="1">
    <source>
        <dbReference type="SAM" id="MobiDB-lite"/>
    </source>
</evidence>
<gene>
    <name evidence="2" type="ORF">SNEC2469_LOCUS31686</name>
</gene>
<feature type="compositionally biased region" description="Basic and acidic residues" evidence="1">
    <location>
        <begin position="1"/>
        <end position="31"/>
    </location>
</feature>
<feature type="compositionally biased region" description="Low complexity" evidence="1">
    <location>
        <begin position="77"/>
        <end position="94"/>
    </location>
</feature>
<protein>
    <submittedName>
        <fullName evidence="2">Uncharacterized protein</fullName>
    </submittedName>
</protein>
<feature type="non-terminal residue" evidence="2">
    <location>
        <position position="391"/>
    </location>
</feature>
<dbReference type="OrthoDB" id="474985at2759"/>
<comment type="caution">
    <text evidence="2">The sequence shown here is derived from an EMBL/GenBank/DDBJ whole genome shotgun (WGS) entry which is preliminary data.</text>
</comment>
<organism evidence="2 3">
    <name type="scientific">Symbiodinium necroappetens</name>
    <dbReference type="NCBI Taxonomy" id="1628268"/>
    <lineage>
        <taxon>Eukaryota</taxon>
        <taxon>Sar</taxon>
        <taxon>Alveolata</taxon>
        <taxon>Dinophyceae</taxon>
        <taxon>Suessiales</taxon>
        <taxon>Symbiodiniaceae</taxon>
        <taxon>Symbiodinium</taxon>
    </lineage>
</organism>
<proteinExistence type="predicted"/>
<dbReference type="EMBL" id="CAJNJA010077539">
    <property type="protein sequence ID" value="CAE7920554.1"/>
    <property type="molecule type" value="Genomic_DNA"/>
</dbReference>
<dbReference type="AlphaFoldDB" id="A0A813BW13"/>
<dbReference type="SUPFAM" id="SSF56399">
    <property type="entry name" value="ADP-ribosylation"/>
    <property type="match status" value="1"/>
</dbReference>
<feature type="region of interest" description="Disordered" evidence="1">
    <location>
        <begin position="77"/>
        <end position="105"/>
    </location>
</feature>
<feature type="non-terminal residue" evidence="2">
    <location>
        <position position="1"/>
    </location>
</feature>